<feature type="domain" description="PHD-type" evidence="11">
    <location>
        <begin position="302"/>
        <end position="422"/>
    </location>
</feature>
<dbReference type="InterPro" id="IPR034732">
    <property type="entry name" value="EPHD"/>
</dbReference>
<dbReference type="GO" id="GO:0004842">
    <property type="term" value="F:ubiquitin-protein transferase activity"/>
    <property type="evidence" value="ECO:0007669"/>
    <property type="project" value="TreeGrafter"/>
</dbReference>
<evidence type="ECO:0000313" key="13">
    <source>
        <dbReference type="Proteomes" id="UP000030645"/>
    </source>
</evidence>
<organism evidence="12 13">
    <name type="scientific">Morus notabilis</name>
    <dbReference type="NCBI Taxonomy" id="981085"/>
    <lineage>
        <taxon>Eukaryota</taxon>
        <taxon>Viridiplantae</taxon>
        <taxon>Streptophyta</taxon>
        <taxon>Embryophyta</taxon>
        <taxon>Tracheophyta</taxon>
        <taxon>Spermatophyta</taxon>
        <taxon>Magnoliopsida</taxon>
        <taxon>eudicotyledons</taxon>
        <taxon>Gunneridae</taxon>
        <taxon>Pentapetalae</taxon>
        <taxon>rosids</taxon>
        <taxon>fabids</taxon>
        <taxon>Rosales</taxon>
        <taxon>Moraceae</taxon>
        <taxon>Moreae</taxon>
        <taxon>Morus</taxon>
    </lineage>
</organism>
<evidence type="ECO:0000256" key="8">
    <source>
        <dbReference type="ARBA" id="ARBA00023242"/>
    </source>
</evidence>
<dbReference type="GO" id="GO:0008270">
    <property type="term" value="F:zinc ion binding"/>
    <property type="evidence" value="ECO:0007669"/>
    <property type="project" value="UniProtKB-KW"/>
</dbReference>
<dbReference type="PROSITE" id="PS50172">
    <property type="entry name" value="BRCT"/>
    <property type="match status" value="2"/>
</dbReference>
<reference evidence="13" key="1">
    <citation type="submission" date="2013-01" db="EMBL/GenBank/DDBJ databases">
        <title>Draft Genome Sequence of a Mulberry Tree, Morus notabilis C.K. Schneid.</title>
        <authorList>
            <person name="He N."/>
            <person name="Zhao S."/>
        </authorList>
    </citation>
    <scope>NUCLEOTIDE SEQUENCE</scope>
</reference>
<gene>
    <name evidence="12" type="ORF">L484_015910</name>
</gene>
<comment type="subcellular location">
    <subcellularLocation>
        <location evidence="1">Nucleus</location>
    </subcellularLocation>
</comment>
<keyword evidence="7" id="KW-0234">DNA repair</keyword>
<evidence type="ECO:0000256" key="6">
    <source>
        <dbReference type="ARBA" id="ARBA00022833"/>
    </source>
</evidence>
<dbReference type="GO" id="GO:0005634">
    <property type="term" value="C:nucleus"/>
    <property type="evidence" value="ECO:0007669"/>
    <property type="project" value="UniProtKB-SubCell"/>
</dbReference>
<dbReference type="SUPFAM" id="SSF52113">
    <property type="entry name" value="BRCT domain"/>
    <property type="match status" value="2"/>
</dbReference>
<evidence type="ECO:0000256" key="3">
    <source>
        <dbReference type="ARBA" id="ARBA00022737"/>
    </source>
</evidence>
<dbReference type="STRING" id="981085.W9QZP3"/>
<dbReference type="AlphaFoldDB" id="W9QZP3"/>
<evidence type="ECO:0000313" key="12">
    <source>
        <dbReference type="EMBL" id="EXB46049.1"/>
    </source>
</evidence>
<dbReference type="Proteomes" id="UP000030645">
    <property type="component" value="Unassembled WGS sequence"/>
</dbReference>
<feature type="region of interest" description="Disordered" evidence="9">
    <location>
        <begin position="141"/>
        <end position="206"/>
    </location>
</feature>
<proteinExistence type="predicted"/>
<dbReference type="InterPro" id="IPR001357">
    <property type="entry name" value="BRCT_dom"/>
</dbReference>
<dbReference type="InterPro" id="IPR036420">
    <property type="entry name" value="BRCT_dom_sf"/>
</dbReference>
<dbReference type="Gene3D" id="3.40.50.10190">
    <property type="entry name" value="BRCT domain"/>
    <property type="match status" value="2"/>
</dbReference>
<name>W9QZP3_9ROSA</name>
<dbReference type="Gene3D" id="3.30.40.10">
    <property type="entry name" value="Zinc/RING finger domain, C3HC4 (zinc finger)"/>
    <property type="match status" value="1"/>
</dbReference>
<dbReference type="FunFam" id="3.40.50.10190:FF:000006">
    <property type="entry name" value="Breast cancer type 1 susceptibility protein homolog"/>
    <property type="match status" value="1"/>
</dbReference>
<dbReference type="eggNOG" id="KOG4362">
    <property type="taxonomic scope" value="Eukaryota"/>
</dbReference>
<dbReference type="Pfam" id="PF00533">
    <property type="entry name" value="BRCT"/>
    <property type="match status" value="1"/>
</dbReference>
<evidence type="ECO:0000259" key="11">
    <source>
        <dbReference type="PROSITE" id="PS51805"/>
    </source>
</evidence>
<evidence type="ECO:0000256" key="1">
    <source>
        <dbReference type="ARBA" id="ARBA00004123"/>
    </source>
</evidence>
<keyword evidence="8" id="KW-0539">Nucleus</keyword>
<dbReference type="GO" id="GO:0045944">
    <property type="term" value="P:positive regulation of transcription by RNA polymerase II"/>
    <property type="evidence" value="ECO:0007669"/>
    <property type="project" value="TreeGrafter"/>
</dbReference>
<feature type="domain" description="BRCT" evidence="10">
    <location>
        <begin position="571"/>
        <end position="685"/>
    </location>
</feature>
<dbReference type="CDD" id="cd17734">
    <property type="entry name" value="BRCT_Bard1_rpt1"/>
    <property type="match status" value="1"/>
</dbReference>
<keyword evidence="2" id="KW-0479">Metal-binding</keyword>
<dbReference type="PANTHER" id="PTHR13763:SF9">
    <property type="entry name" value="BRCA1-ASSOCIATED RING DOMAIN PROTEIN 1"/>
    <property type="match status" value="1"/>
</dbReference>
<keyword evidence="13" id="KW-1185">Reference proteome</keyword>
<dbReference type="InterPro" id="IPR031099">
    <property type="entry name" value="BRCA1-associated"/>
</dbReference>
<feature type="domain" description="BRCT" evidence="10">
    <location>
        <begin position="464"/>
        <end position="550"/>
    </location>
</feature>
<evidence type="ECO:0000256" key="5">
    <source>
        <dbReference type="ARBA" id="ARBA00022771"/>
    </source>
</evidence>
<dbReference type="SMART" id="SM00292">
    <property type="entry name" value="BRCT"/>
    <property type="match status" value="2"/>
</dbReference>
<accession>W9QZP3</accession>
<keyword evidence="4" id="KW-0227">DNA damage</keyword>
<dbReference type="PANTHER" id="PTHR13763">
    <property type="entry name" value="BREAST CANCER TYPE 1 SUSCEPTIBILITY PROTEIN BRCA1"/>
    <property type="match status" value="1"/>
</dbReference>
<protein>
    <submittedName>
        <fullName evidence="12">Protein BREAST CANCER SUSCEPTIBILITY 1-like protein</fullName>
    </submittedName>
</protein>
<evidence type="ECO:0000256" key="4">
    <source>
        <dbReference type="ARBA" id="ARBA00022763"/>
    </source>
</evidence>
<sequence length="685" mass="75032">MADSENRNPWVLNFQKLGLEFKCPLWSCIPGANQFGADCPVCKAHFVNIDLRNLPFMENMLTIYKCLDATFSAKLFQPAHSEVERVSMHSPASSTIRFGDKMSEELRENAHGDNSRSGNYIGKQVGVDENGKVENRECKRNDKGIEFSGAGNPNLSSPRSHMRGGGTEGCKAVDMDINPVPQSSPDIRRSFGRARGSDNDSNYRCSEHRSENSLFRRSSRGNNGSVIGKISFGFEKDGNFRGVKRQKQLNYGPAQLGLGSADHIQSVSNSGALMTNLEPELPTTSQASVAGPKVLDGQFANETICAFCYSSEISEDTGTMLHFSNGKSVVGYEATLPNVIHAHKVCVGWAPRVYYVDDRVKNLKEEVARGAKLKCSGCGKKGAALGCYVRSCRRSYHAPCAMKVPKCRWAYEDYLMLCPDHSSVRFPNEKSKSWDNVSKVRDMPSIVSCPLSNSAPLPDGERKLFFCGSALSAEEKILLVKFGTINGATVSKFWNPNVTHVIVATNDVGACTRTFKFLMAILTGKWIVKVDWIKACMGAKCHVNEEPYEVSLDNYGCRNGPLSGRGRASKNAPKLFSGLNFYFAGDFLASHKEDLQDLVIAAGGTVLKSKEELVAQSGEGAAPTPRALAVYNDDPPEGCRLGEEVAILFQRLSEAEDIAFQTGSKVIGHTWLLESIAGHKLQEHL</sequence>
<evidence type="ECO:0000259" key="10">
    <source>
        <dbReference type="PROSITE" id="PS50172"/>
    </source>
</evidence>
<dbReference type="PROSITE" id="PS51805">
    <property type="entry name" value="EPHD"/>
    <property type="match status" value="1"/>
</dbReference>
<dbReference type="GO" id="GO:0000724">
    <property type="term" value="P:double-strand break repair via homologous recombination"/>
    <property type="evidence" value="ECO:0007669"/>
    <property type="project" value="TreeGrafter"/>
</dbReference>
<dbReference type="InterPro" id="IPR013083">
    <property type="entry name" value="Znf_RING/FYVE/PHD"/>
</dbReference>
<keyword evidence="6" id="KW-0862">Zinc</keyword>
<keyword evidence="5" id="KW-0863">Zinc-finger</keyword>
<evidence type="ECO:0000256" key="2">
    <source>
        <dbReference type="ARBA" id="ARBA00022723"/>
    </source>
</evidence>
<evidence type="ECO:0000256" key="9">
    <source>
        <dbReference type="SAM" id="MobiDB-lite"/>
    </source>
</evidence>
<evidence type="ECO:0000256" key="7">
    <source>
        <dbReference type="ARBA" id="ARBA00023204"/>
    </source>
</evidence>
<dbReference type="EMBL" id="KE343920">
    <property type="protein sequence ID" value="EXB46049.1"/>
    <property type="molecule type" value="Genomic_DNA"/>
</dbReference>
<dbReference type="Pfam" id="PF13771">
    <property type="entry name" value="zf-HC5HC2H"/>
    <property type="match status" value="1"/>
</dbReference>
<keyword evidence="3" id="KW-0677">Repeat</keyword>